<dbReference type="RefSeq" id="WP_137629015.1">
    <property type="nucleotide sequence ID" value="NZ_BJDJ01000015.1"/>
</dbReference>
<name>A0ABW1RZ92_9LACO</name>
<dbReference type="PROSITE" id="PS50110">
    <property type="entry name" value="RESPONSE_REGULATORY"/>
    <property type="match status" value="1"/>
</dbReference>
<dbReference type="PANTHER" id="PTHR37299:SF3">
    <property type="entry name" value="STAGE 0 SPORULATION PROTEIN A HOMOLOG"/>
    <property type="match status" value="1"/>
</dbReference>
<dbReference type="InterPro" id="IPR001789">
    <property type="entry name" value="Sig_transdc_resp-reg_receiver"/>
</dbReference>
<evidence type="ECO:0000259" key="6">
    <source>
        <dbReference type="PROSITE" id="PS50110"/>
    </source>
</evidence>
<keyword evidence="3" id="KW-0010">Activator</keyword>
<organism evidence="8 9">
    <name type="scientific">Lactiplantibacillus daowaiensis</name>
    <dbReference type="NCBI Taxonomy" id="2559918"/>
    <lineage>
        <taxon>Bacteria</taxon>
        <taxon>Bacillati</taxon>
        <taxon>Bacillota</taxon>
        <taxon>Bacilli</taxon>
        <taxon>Lactobacillales</taxon>
        <taxon>Lactobacillaceae</taxon>
        <taxon>Lactiplantibacillus</taxon>
    </lineage>
</organism>
<dbReference type="Gene3D" id="3.40.50.2300">
    <property type="match status" value="1"/>
</dbReference>
<dbReference type="InterPro" id="IPR007492">
    <property type="entry name" value="LytTR_DNA-bd_dom"/>
</dbReference>
<keyword evidence="5" id="KW-0597">Phosphoprotein</keyword>
<feature type="modified residue" description="4-aspartylphosphate" evidence="5">
    <location>
        <position position="59"/>
    </location>
</feature>
<evidence type="ECO:0000313" key="8">
    <source>
        <dbReference type="EMBL" id="MFC6180854.1"/>
    </source>
</evidence>
<dbReference type="EMBL" id="JBHSSC010000017">
    <property type="protein sequence ID" value="MFC6180854.1"/>
    <property type="molecule type" value="Genomic_DNA"/>
</dbReference>
<evidence type="ECO:0000313" key="9">
    <source>
        <dbReference type="Proteomes" id="UP001596282"/>
    </source>
</evidence>
<evidence type="ECO:0000256" key="3">
    <source>
        <dbReference type="ARBA" id="ARBA00023159"/>
    </source>
</evidence>
<dbReference type="PANTHER" id="PTHR37299">
    <property type="entry name" value="TRANSCRIPTIONAL REGULATOR-RELATED"/>
    <property type="match status" value="1"/>
</dbReference>
<dbReference type="InterPro" id="IPR046947">
    <property type="entry name" value="LytR-like"/>
</dbReference>
<dbReference type="Pfam" id="PF00072">
    <property type="entry name" value="Response_reg"/>
    <property type="match status" value="1"/>
</dbReference>
<gene>
    <name evidence="8" type="ORF">ACFP5Y_06455</name>
</gene>
<evidence type="ECO:0000256" key="5">
    <source>
        <dbReference type="PROSITE-ProRule" id="PRU00169"/>
    </source>
</evidence>
<keyword evidence="2" id="KW-0902">Two-component regulatory system</keyword>
<evidence type="ECO:0000256" key="4">
    <source>
        <dbReference type="ARBA" id="ARBA00037164"/>
    </source>
</evidence>
<accession>A0ABW1RZ92</accession>
<dbReference type="Gene3D" id="2.40.50.1020">
    <property type="entry name" value="LytTr DNA-binding domain"/>
    <property type="match status" value="1"/>
</dbReference>
<proteinExistence type="predicted"/>
<evidence type="ECO:0000256" key="1">
    <source>
        <dbReference type="ARBA" id="ARBA00022490"/>
    </source>
</evidence>
<feature type="domain" description="Response regulatory" evidence="6">
    <location>
        <begin position="3"/>
        <end position="125"/>
    </location>
</feature>
<feature type="domain" description="HTH LytTR-type" evidence="7">
    <location>
        <begin position="142"/>
        <end position="242"/>
    </location>
</feature>
<dbReference type="Pfam" id="PF04397">
    <property type="entry name" value="LytTR"/>
    <property type="match status" value="1"/>
</dbReference>
<evidence type="ECO:0000259" key="7">
    <source>
        <dbReference type="PROSITE" id="PS50930"/>
    </source>
</evidence>
<dbReference type="Proteomes" id="UP001596282">
    <property type="component" value="Unassembled WGS sequence"/>
</dbReference>
<keyword evidence="9" id="KW-1185">Reference proteome</keyword>
<dbReference type="SUPFAM" id="SSF52172">
    <property type="entry name" value="CheY-like"/>
    <property type="match status" value="1"/>
</dbReference>
<dbReference type="SMART" id="SM00850">
    <property type="entry name" value="LytTR"/>
    <property type="match status" value="1"/>
</dbReference>
<dbReference type="SMART" id="SM00448">
    <property type="entry name" value="REC"/>
    <property type="match status" value="1"/>
</dbReference>
<dbReference type="PROSITE" id="PS50930">
    <property type="entry name" value="HTH_LYTTR"/>
    <property type="match status" value="1"/>
</dbReference>
<sequence>MIEVYICEDEPQQLKSLVAMIEKYIMIENLDMQVVQAVTTPAPLLQDLDDQHQRLYFLDIDLGQAMSGIKLANRIRQVDVNCKLVFVTTHAELALETLQYQLEPLAFILKDQPDNVQGQVIQAIQLAQQRWQQASPVAKPFLTFKTIDQLRTVQVAEILYFETAKVPHKLIVHLANAHFEIYGTIKTVAKQRDEFYRCQQSIVVNCQHVKAVNQQAHVVTLSNGEQVPCSLVGGRGLVKQLR</sequence>
<dbReference type="InterPro" id="IPR011006">
    <property type="entry name" value="CheY-like_superfamily"/>
</dbReference>
<comment type="caution">
    <text evidence="8">The sequence shown here is derived from an EMBL/GenBank/DDBJ whole genome shotgun (WGS) entry which is preliminary data.</text>
</comment>
<evidence type="ECO:0000256" key="2">
    <source>
        <dbReference type="ARBA" id="ARBA00023012"/>
    </source>
</evidence>
<keyword evidence="1" id="KW-0963">Cytoplasm</keyword>
<reference evidence="9" key="1">
    <citation type="journal article" date="2019" name="Int. J. Syst. Evol. Microbiol.">
        <title>The Global Catalogue of Microorganisms (GCM) 10K type strain sequencing project: providing services to taxonomists for standard genome sequencing and annotation.</title>
        <authorList>
            <consortium name="The Broad Institute Genomics Platform"/>
            <consortium name="The Broad Institute Genome Sequencing Center for Infectious Disease"/>
            <person name="Wu L."/>
            <person name="Ma J."/>
        </authorList>
    </citation>
    <scope>NUCLEOTIDE SEQUENCE [LARGE SCALE GENOMIC DNA]</scope>
    <source>
        <strain evidence="9">CCM 8933</strain>
    </source>
</reference>
<protein>
    <submittedName>
        <fullName evidence="8">LytR/AlgR family response regulator transcription factor</fullName>
    </submittedName>
</protein>
<comment type="function">
    <text evidence="4">Required for high-level post-exponential phase expression of a series of secreted proteins.</text>
</comment>